<reference evidence="1 2" key="1">
    <citation type="submission" date="2013-07" db="EMBL/GenBank/DDBJ databases">
        <title>Completed genome of Sphingomonas sanxanigenens NX02.</title>
        <authorList>
            <person name="Ma T."/>
            <person name="Huang H."/>
            <person name="Wu M."/>
            <person name="Li X."/>
            <person name="Li G."/>
        </authorList>
    </citation>
    <scope>NUCLEOTIDE SEQUENCE [LARGE SCALE GENOMIC DNA]</scope>
    <source>
        <strain evidence="1 2">NX02</strain>
    </source>
</reference>
<sequence>MMMTMRTAPILVTIAGLVLALAMTLSAPPAKSQFTIACNDVRPASTILA</sequence>
<proteinExistence type="predicted"/>
<accession>W0ACR3</accession>
<name>W0ACR3_9SPHN</name>
<gene>
    <name evidence="1" type="ORF">NX02_08685</name>
</gene>
<protein>
    <submittedName>
        <fullName evidence="1">Uncharacterized protein</fullName>
    </submittedName>
</protein>
<dbReference type="Proteomes" id="UP000018851">
    <property type="component" value="Chromosome"/>
</dbReference>
<organism evidence="1 2">
    <name type="scientific">Sphingomonas sanxanigenens DSM 19645 = NX02</name>
    <dbReference type="NCBI Taxonomy" id="1123269"/>
    <lineage>
        <taxon>Bacteria</taxon>
        <taxon>Pseudomonadati</taxon>
        <taxon>Pseudomonadota</taxon>
        <taxon>Alphaproteobacteria</taxon>
        <taxon>Sphingomonadales</taxon>
        <taxon>Sphingomonadaceae</taxon>
        <taxon>Sphingomonas</taxon>
    </lineage>
</organism>
<dbReference type="EMBL" id="CP006644">
    <property type="protein sequence ID" value="AHE53460.1"/>
    <property type="molecule type" value="Genomic_DNA"/>
</dbReference>
<evidence type="ECO:0000313" key="1">
    <source>
        <dbReference type="EMBL" id="AHE53460.1"/>
    </source>
</evidence>
<evidence type="ECO:0000313" key="2">
    <source>
        <dbReference type="Proteomes" id="UP000018851"/>
    </source>
</evidence>
<dbReference type="AlphaFoldDB" id="W0ACR3"/>
<dbReference type="KEGG" id="ssan:NX02_08685"/>
<dbReference type="HOGENOM" id="CLU_3140814_0_0_5"/>
<keyword evidence="2" id="KW-1185">Reference proteome</keyword>
<dbReference type="STRING" id="1123269.NX02_08685"/>
<dbReference type="PATRIC" id="fig|1123269.5.peg.1703"/>